<keyword evidence="1" id="KW-1133">Transmembrane helix</keyword>
<dbReference type="Proteomes" id="UP000094379">
    <property type="component" value="Unassembled WGS sequence"/>
</dbReference>
<dbReference type="AlphaFoldDB" id="A0A1E3GP96"/>
<comment type="caution">
    <text evidence="2">The sequence shown here is derived from an EMBL/GenBank/DDBJ whole genome shotgun (WGS) entry which is preliminary data.</text>
</comment>
<dbReference type="RefSeq" id="WP_069296785.1">
    <property type="nucleotide sequence ID" value="NZ_MCRI01000036.1"/>
</dbReference>
<organism evidence="2 3">
    <name type="scientific">Methylophaga muralis</name>
    <dbReference type="NCBI Taxonomy" id="291169"/>
    <lineage>
        <taxon>Bacteria</taxon>
        <taxon>Pseudomonadati</taxon>
        <taxon>Pseudomonadota</taxon>
        <taxon>Gammaproteobacteria</taxon>
        <taxon>Thiotrichales</taxon>
        <taxon>Piscirickettsiaceae</taxon>
        <taxon>Methylophaga</taxon>
    </lineage>
</organism>
<feature type="transmembrane region" description="Helical" evidence="1">
    <location>
        <begin position="91"/>
        <end position="122"/>
    </location>
</feature>
<keyword evidence="1" id="KW-0812">Transmembrane</keyword>
<evidence type="ECO:0000256" key="1">
    <source>
        <dbReference type="SAM" id="Phobius"/>
    </source>
</evidence>
<dbReference type="EMBL" id="MCRI01000036">
    <property type="protein sequence ID" value="ODN65873.1"/>
    <property type="molecule type" value="Genomic_DNA"/>
</dbReference>
<protein>
    <submittedName>
        <fullName evidence="2">Uncharacterized protein</fullName>
    </submittedName>
</protein>
<feature type="transmembrane region" description="Helical" evidence="1">
    <location>
        <begin position="61"/>
        <end position="79"/>
    </location>
</feature>
<proteinExistence type="predicted"/>
<keyword evidence="3" id="KW-1185">Reference proteome</keyword>
<sequence length="153" mass="16565">MPIYTGIVKEIGSGNIEGDNSNFLYVKREYIDIGDEHLRKVRLSQYLDDTLVSAKHSGEQVSLSAFSLIGIPILTVSAIKLADGRVRTSESLFLTVIFCLLVMPVMGLLAGFIAFVVLSFVFGASLSIIAGMICAIAYAAHGIIRYLKAKSAF</sequence>
<evidence type="ECO:0000313" key="2">
    <source>
        <dbReference type="EMBL" id="ODN65873.1"/>
    </source>
</evidence>
<keyword evidence="1" id="KW-0472">Membrane</keyword>
<gene>
    <name evidence="2" type="ORF">A9E74_02395</name>
</gene>
<evidence type="ECO:0000313" key="3">
    <source>
        <dbReference type="Proteomes" id="UP000094379"/>
    </source>
</evidence>
<accession>A0A1E3GP96</accession>
<name>A0A1E3GP96_9GAMM</name>
<reference evidence="2 3" key="1">
    <citation type="submission" date="2016-07" db="EMBL/GenBank/DDBJ databases">
        <title>Draft Genome Sequence of Methylophaga muralis Bur 1.</title>
        <authorList>
            <person name="Vasilenko O.V."/>
            <person name="Doronina N.V."/>
            <person name="Shmareva M.N."/>
            <person name="Tarlachkov S.V."/>
            <person name="Mustakhimov I."/>
            <person name="Trotsenko Y.A."/>
        </authorList>
    </citation>
    <scope>NUCLEOTIDE SEQUENCE [LARGE SCALE GENOMIC DNA]</scope>
    <source>
        <strain evidence="2 3">Bur 1</strain>
    </source>
</reference>
<feature type="transmembrane region" description="Helical" evidence="1">
    <location>
        <begin position="128"/>
        <end position="147"/>
    </location>
</feature>